<keyword evidence="5" id="KW-1185">Reference proteome</keyword>
<dbReference type="EMBL" id="BLRY01000033">
    <property type="protein sequence ID" value="GFP27404.1"/>
    <property type="molecule type" value="Genomic_DNA"/>
</dbReference>
<dbReference type="NCBIfam" id="NF005840">
    <property type="entry name" value="PRK07757.1"/>
    <property type="match status" value="1"/>
</dbReference>
<accession>A0A6V8P6Z1</accession>
<dbReference type="PANTHER" id="PTHR43626">
    <property type="entry name" value="ACYL-COA N-ACYLTRANSFERASE"/>
    <property type="match status" value="1"/>
</dbReference>
<protein>
    <submittedName>
        <fullName evidence="4">Amino-acid N-acetyltransferase</fullName>
    </submittedName>
</protein>
<sequence length="154" mass="17652">MIRKARVEDSKKIQEMINFYASKGLMLPRSLSSIYEHIRDFFVYAIDDGIVACAALHVCWEDLAEIRALAVQEGCDSKGIGSRLVRSCLEEAQQLSISKIFCLTYIPQFFEKFGFRIIDKNELPKKIWGDCINCIKFPDCEEEAMIIELDKASK</sequence>
<dbReference type="AlphaFoldDB" id="A0A6V8P6Z1"/>
<dbReference type="Proteomes" id="UP000591948">
    <property type="component" value="Unassembled WGS sequence"/>
</dbReference>
<dbReference type="PANTHER" id="PTHR43626:SF4">
    <property type="entry name" value="GCN5-RELATED N-ACETYLTRANSFERASE 2, CHLOROPLASTIC"/>
    <property type="match status" value="1"/>
</dbReference>
<dbReference type="InterPro" id="IPR016181">
    <property type="entry name" value="Acyl_CoA_acyltransferase"/>
</dbReference>
<keyword evidence="1 4" id="KW-0808">Transferase</keyword>
<gene>
    <name evidence="4" type="ORF">HKBW3S33_00817</name>
</gene>
<feature type="domain" description="N-acetyltransferase" evidence="3">
    <location>
        <begin position="1"/>
        <end position="138"/>
    </location>
</feature>
<dbReference type="Pfam" id="PF13508">
    <property type="entry name" value="Acetyltransf_7"/>
    <property type="match status" value="1"/>
</dbReference>
<dbReference type="SUPFAM" id="SSF55729">
    <property type="entry name" value="Acyl-CoA N-acyltransferases (Nat)"/>
    <property type="match status" value="1"/>
</dbReference>
<comment type="caution">
    <text evidence="4">The sequence shown here is derived from an EMBL/GenBank/DDBJ whole genome shotgun (WGS) entry which is preliminary data.</text>
</comment>
<name>A0A6V8P6Z1_9ACTN</name>
<evidence type="ECO:0000313" key="4">
    <source>
        <dbReference type="EMBL" id="GFP27404.1"/>
    </source>
</evidence>
<dbReference type="InterPro" id="IPR045039">
    <property type="entry name" value="NSI-like"/>
</dbReference>
<evidence type="ECO:0000256" key="1">
    <source>
        <dbReference type="ARBA" id="ARBA00022679"/>
    </source>
</evidence>
<dbReference type="RefSeq" id="WP_176233290.1">
    <property type="nucleotide sequence ID" value="NZ_BLRY01000033.1"/>
</dbReference>
<dbReference type="Gene3D" id="3.40.630.30">
    <property type="match status" value="1"/>
</dbReference>
<proteinExistence type="predicted"/>
<evidence type="ECO:0000313" key="5">
    <source>
        <dbReference type="Proteomes" id="UP000591948"/>
    </source>
</evidence>
<evidence type="ECO:0000256" key="2">
    <source>
        <dbReference type="ARBA" id="ARBA00023315"/>
    </source>
</evidence>
<dbReference type="InterPro" id="IPR000182">
    <property type="entry name" value="GNAT_dom"/>
</dbReference>
<dbReference type="GO" id="GO:0005737">
    <property type="term" value="C:cytoplasm"/>
    <property type="evidence" value="ECO:0007669"/>
    <property type="project" value="TreeGrafter"/>
</dbReference>
<dbReference type="CDD" id="cd04301">
    <property type="entry name" value="NAT_SF"/>
    <property type="match status" value="1"/>
</dbReference>
<dbReference type="PROSITE" id="PS51186">
    <property type="entry name" value="GNAT"/>
    <property type="match status" value="1"/>
</dbReference>
<keyword evidence="2" id="KW-0012">Acyltransferase</keyword>
<organism evidence="4 5">
    <name type="scientific">Candidatus Hakubella thermalkaliphila</name>
    <dbReference type="NCBI Taxonomy" id="2754717"/>
    <lineage>
        <taxon>Bacteria</taxon>
        <taxon>Bacillati</taxon>
        <taxon>Actinomycetota</taxon>
        <taxon>Actinomycetota incertae sedis</taxon>
        <taxon>Candidatus Hakubellales</taxon>
        <taxon>Candidatus Hakubellaceae</taxon>
        <taxon>Candidatus Hakubella</taxon>
    </lineage>
</organism>
<evidence type="ECO:0000259" key="3">
    <source>
        <dbReference type="PROSITE" id="PS51186"/>
    </source>
</evidence>
<dbReference type="GO" id="GO:0008080">
    <property type="term" value="F:N-acetyltransferase activity"/>
    <property type="evidence" value="ECO:0007669"/>
    <property type="project" value="InterPro"/>
</dbReference>
<reference evidence="4 5" key="1">
    <citation type="journal article" date="2020" name="Front. Microbiol.">
        <title>Single-cell genomics of novel Actinobacteria with the Wood-Ljungdahl pathway discovered in a serpentinizing system.</title>
        <authorList>
            <person name="Merino N."/>
            <person name="Kawai M."/>
            <person name="Boyd E.S."/>
            <person name="Colman D.R."/>
            <person name="McGlynn S.E."/>
            <person name="Nealson K.H."/>
            <person name="Kurokawa K."/>
            <person name="Hongoh Y."/>
        </authorList>
    </citation>
    <scope>NUCLEOTIDE SEQUENCE [LARGE SCALE GENOMIC DNA]</scope>
    <source>
        <strain evidence="4 5">S33</strain>
    </source>
</reference>